<dbReference type="RefSeq" id="WP_156140686.1">
    <property type="nucleotide sequence ID" value="NZ_BBLT01000007.1"/>
</dbReference>
<dbReference type="InterPro" id="IPR045398">
    <property type="entry name" value="DUF6515"/>
</dbReference>
<reference evidence="3 4" key="1">
    <citation type="submission" date="2014-09" db="EMBL/GenBank/DDBJ databases">
        <title>Sporocytophaga myxococcoides PG-01 genome sequencing.</title>
        <authorList>
            <person name="Liu L."/>
            <person name="Gao P.J."/>
            <person name="Chen G.J."/>
            <person name="Wang L.S."/>
        </authorList>
    </citation>
    <scope>NUCLEOTIDE SEQUENCE [LARGE SCALE GENOMIC DNA]</scope>
    <source>
        <strain evidence="3 4">PG-01</strain>
    </source>
</reference>
<comment type="caution">
    <text evidence="3">The sequence shown here is derived from an EMBL/GenBank/DDBJ whole genome shotgun (WGS) entry which is preliminary data.</text>
</comment>
<accession>A0A098LGS6</accession>
<feature type="region of interest" description="Disordered" evidence="1">
    <location>
        <begin position="22"/>
        <end position="51"/>
    </location>
</feature>
<feature type="signal peptide" evidence="2">
    <location>
        <begin position="1"/>
        <end position="22"/>
    </location>
</feature>
<dbReference type="Proteomes" id="UP000030185">
    <property type="component" value="Unassembled WGS sequence"/>
</dbReference>
<evidence type="ECO:0000256" key="1">
    <source>
        <dbReference type="SAM" id="MobiDB-lite"/>
    </source>
</evidence>
<dbReference type="EMBL" id="BBLT01000007">
    <property type="protein sequence ID" value="GAL86201.1"/>
    <property type="molecule type" value="Genomic_DNA"/>
</dbReference>
<evidence type="ECO:0000256" key="2">
    <source>
        <dbReference type="SAM" id="SignalP"/>
    </source>
</evidence>
<dbReference type="eggNOG" id="ENOG502Z8NY">
    <property type="taxonomic scope" value="Bacteria"/>
</dbReference>
<evidence type="ECO:0000313" key="4">
    <source>
        <dbReference type="Proteomes" id="UP000030185"/>
    </source>
</evidence>
<feature type="chain" id="PRO_5001937323" evidence="2">
    <location>
        <begin position="23"/>
        <end position="229"/>
    </location>
</feature>
<gene>
    <name evidence="3" type="ORF">MYP_3430</name>
</gene>
<dbReference type="STRING" id="153721.MYP_3430"/>
<dbReference type="Pfam" id="PF20125">
    <property type="entry name" value="DUF6515"/>
    <property type="match status" value="1"/>
</dbReference>
<keyword evidence="4" id="KW-1185">Reference proteome</keyword>
<proteinExistence type="predicted"/>
<evidence type="ECO:0000313" key="3">
    <source>
        <dbReference type="EMBL" id="GAL86201.1"/>
    </source>
</evidence>
<organism evidence="3 4">
    <name type="scientific">Sporocytophaga myxococcoides</name>
    <dbReference type="NCBI Taxonomy" id="153721"/>
    <lineage>
        <taxon>Bacteria</taxon>
        <taxon>Pseudomonadati</taxon>
        <taxon>Bacteroidota</taxon>
        <taxon>Cytophagia</taxon>
        <taxon>Cytophagales</taxon>
        <taxon>Cytophagaceae</taxon>
        <taxon>Sporocytophaga</taxon>
    </lineage>
</organism>
<dbReference type="AlphaFoldDB" id="A0A098LGS6"/>
<dbReference type="OrthoDB" id="952191at2"/>
<sequence>MKPIIYSGLFLMLFGLNIPAQSQPGRGHDKQKQHNNNNHYNNNRGNNNSHHYARVDYNKKHGHSNGPGNRNIYVDRRVTNVYHTPQRYGVMPVYRSSVAYAPSSSIIISNRGINFRYYNGIFYQPMNGSYIVASAPWGARVRTIPVNSLRVHVASVPYYYYYGSFYTHSVQNNEYMAVQPPMGARVDFLPEGASKVYVDGNTYYEVNNTYYKAFADETGAIWYEVVGQK</sequence>
<keyword evidence="2" id="KW-0732">Signal</keyword>
<feature type="compositionally biased region" description="Low complexity" evidence="1">
    <location>
        <begin position="34"/>
        <end position="50"/>
    </location>
</feature>
<name>A0A098LGS6_9BACT</name>
<protein>
    <submittedName>
        <fullName evidence="3">Uncharacterized protein</fullName>
    </submittedName>
</protein>